<comment type="cofactor">
    <cofactor evidence="1 19">
        <name>FAD</name>
        <dbReference type="ChEBI" id="CHEBI:57692"/>
    </cofactor>
</comment>
<feature type="active site" evidence="19">
    <location>
        <position position="298"/>
    </location>
</feature>
<dbReference type="InterPro" id="IPR036318">
    <property type="entry name" value="FAD-bd_PCMH-like_sf"/>
</dbReference>
<accession>A0A7V4G7H5</accession>
<dbReference type="EC" id="1.3.1.98" evidence="5 19"/>
<dbReference type="InterPro" id="IPR016169">
    <property type="entry name" value="FAD-bd_PCMH_sub2"/>
</dbReference>
<dbReference type="Gene3D" id="3.30.43.10">
    <property type="entry name" value="Uridine Diphospho-n-acetylenolpyruvylglucosamine Reductase, domain 2"/>
    <property type="match status" value="1"/>
</dbReference>
<evidence type="ECO:0000313" key="21">
    <source>
        <dbReference type="EMBL" id="HGS04810.1"/>
    </source>
</evidence>
<dbReference type="Gene3D" id="3.90.78.10">
    <property type="entry name" value="UDP-N-acetylenolpyruvoylglucosamine reductase, C-terminal domain"/>
    <property type="match status" value="1"/>
</dbReference>
<keyword evidence="16 19" id="KW-0961">Cell wall biogenesis/degradation</keyword>
<dbReference type="GO" id="GO:0051301">
    <property type="term" value="P:cell division"/>
    <property type="evidence" value="ECO:0007669"/>
    <property type="project" value="UniProtKB-KW"/>
</dbReference>
<evidence type="ECO:0000256" key="12">
    <source>
        <dbReference type="ARBA" id="ARBA00022960"/>
    </source>
</evidence>
<evidence type="ECO:0000256" key="11">
    <source>
        <dbReference type="ARBA" id="ARBA00022857"/>
    </source>
</evidence>
<dbReference type="GO" id="GO:0008360">
    <property type="term" value="P:regulation of cell shape"/>
    <property type="evidence" value="ECO:0007669"/>
    <property type="project" value="UniProtKB-KW"/>
</dbReference>
<keyword evidence="9 19" id="KW-0285">Flavoprotein</keyword>
<evidence type="ECO:0000256" key="7">
    <source>
        <dbReference type="ARBA" id="ARBA00022490"/>
    </source>
</evidence>
<proteinExistence type="inferred from homology"/>
<evidence type="ECO:0000256" key="18">
    <source>
        <dbReference type="ARBA" id="ARBA00048914"/>
    </source>
</evidence>
<evidence type="ECO:0000256" key="5">
    <source>
        <dbReference type="ARBA" id="ARBA00012518"/>
    </source>
</evidence>
<keyword evidence="15 19" id="KW-0131">Cell cycle</keyword>
<dbReference type="EMBL" id="DSXI01000208">
    <property type="protein sequence ID" value="HGS04810.1"/>
    <property type="molecule type" value="Genomic_DNA"/>
</dbReference>
<organism evidence="21">
    <name type="scientific">Desulfobacca acetoxidans</name>
    <dbReference type="NCBI Taxonomy" id="60893"/>
    <lineage>
        <taxon>Bacteria</taxon>
        <taxon>Pseudomonadati</taxon>
        <taxon>Thermodesulfobacteriota</taxon>
        <taxon>Desulfobaccia</taxon>
        <taxon>Desulfobaccales</taxon>
        <taxon>Desulfobaccaceae</taxon>
        <taxon>Desulfobacca</taxon>
    </lineage>
</organism>
<evidence type="ECO:0000256" key="10">
    <source>
        <dbReference type="ARBA" id="ARBA00022827"/>
    </source>
</evidence>
<dbReference type="GO" id="GO:0009252">
    <property type="term" value="P:peptidoglycan biosynthetic process"/>
    <property type="evidence" value="ECO:0007669"/>
    <property type="project" value="UniProtKB-UniRule"/>
</dbReference>
<comment type="caution">
    <text evidence="21">The sequence shown here is derived from an EMBL/GenBank/DDBJ whole genome shotgun (WGS) entry which is preliminary data.</text>
</comment>
<dbReference type="GO" id="GO:0008762">
    <property type="term" value="F:UDP-N-acetylmuramate dehydrogenase activity"/>
    <property type="evidence" value="ECO:0007669"/>
    <property type="project" value="UniProtKB-UniRule"/>
</dbReference>
<evidence type="ECO:0000256" key="8">
    <source>
        <dbReference type="ARBA" id="ARBA00022618"/>
    </source>
</evidence>
<gene>
    <name evidence="19 21" type="primary">murB</name>
    <name evidence="21" type="ORF">ENT08_03610</name>
</gene>
<evidence type="ECO:0000259" key="20">
    <source>
        <dbReference type="PROSITE" id="PS51387"/>
    </source>
</evidence>
<name>A0A7V4G7H5_9BACT</name>
<dbReference type="Pfam" id="PF01565">
    <property type="entry name" value="FAD_binding_4"/>
    <property type="match status" value="1"/>
</dbReference>
<dbReference type="NCBIfam" id="TIGR00179">
    <property type="entry name" value="murB"/>
    <property type="match status" value="1"/>
</dbReference>
<sequence length="317" mass="33967">MAPHPHLITLPGLRGPVYAGHPLAPLTTWRIGGPAARLAVPQDLEDVYALLRLAAARDWPVFFLGRGSNVLIADAGLPGLTLYLAKSFQKIELLGNLLKVGAGVALPRLARVLASWGIAGYEFLAGIPGTVGAGVRLNAGAHGENLGQRLHRVWVVTPGLELAALPAAELALGYRTSRLLTLPRHLVVEVELVVTAEASPESIRARQDELLRERRGRQPADPRTCGSVFKNPPSGPPAGWLIEQTGWKGRRYGGAQVSFKHANFIINKGGATAADIRRLMADITASVLDTFGIRLTREVVFLPEDVLASDSPDFRGP</sequence>
<dbReference type="UniPathway" id="UPA00219"/>
<dbReference type="Pfam" id="PF02873">
    <property type="entry name" value="MurB_C"/>
    <property type="match status" value="1"/>
</dbReference>
<dbReference type="HAMAP" id="MF_00037">
    <property type="entry name" value="MurB"/>
    <property type="match status" value="1"/>
</dbReference>
<dbReference type="SUPFAM" id="SSF56194">
    <property type="entry name" value="Uridine diphospho-N-Acetylenolpyruvylglucosamine reductase, MurB, C-terminal domain"/>
    <property type="match status" value="1"/>
</dbReference>
<keyword evidence="14 19" id="KW-0560">Oxidoreductase</keyword>
<evidence type="ECO:0000256" key="1">
    <source>
        <dbReference type="ARBA" id="ARBA00001974"/>
    </source>
</evidence>
<evidence type="ECO:0000256" key="15">
    <source>
        <dbReference type="ARBA" id="ARBA00023306"/>
    </source>
</evidence>
<feature type="active site" evidence="19">
    <location>
        <position position="175"/>
    </location>
</feature>
<dbReference type="InterPro" id="IPR016166">
    <property type="entry name" value="FAD-bd_PCMH"/>
</dbReference>
<keyword evidence="13 19" id="KW-0573">Peptidoglycan synthesis</keyword>
<dbReference type="PANTHER" id="PTHR21071">
    <property type="entry name" value="UDP-N-ACETYLENOLPYRUVOYLGLUCOSAMINE REDUCTASE"/>
    <property type="match status" value="1"/>
</dbReference>
<comment type="catalytic activity">
    <reaction evidence="18 19">
        <text>UDP-N-acetyl-alpha-D-muramate + NADP(+) = UDP-N-acetyl-3-O-(1-carboxyvinyl)-alpha-D-glucosamine + NADPH + H(+)</text>
        <dbReference type="Rhea" id="RHEA:12248"/>
        <dbReference type="ChEBI" id="CHEBI:15378"/>
        <dbReference type="ChEBI" id="CHEBI:57783"/>
        <dbReference type="ChEBI" id="CHEBI:58349"/>
        <dbReference type="ChEBI" id="CHEBI:68483"/>
        <dbReference type="ChEBI" id="CHEBI:70757"/>
        <dbReference type="EC" id="1.3.1.98"/>
    </reaction>
</comment>
<keyword evidence="11 19" id="KW-0521">NADP</keyword>
<dbReference type="InterPro" id="IPR003170">
    <property type="entry name" value="MurB"/>
</dbReference>
<evidence type="ECO:0000256" key="3">
    <source>
        <dbReference type="ARBA" id="ARBA00004496"/>
    </source>
</evidence>
<dbReference type="NCBIfam" id="NF010480">
    <property type="entry name" value="PRK13905.1"/>
    <property type="match status" value="1"/>
</dbReference>
<evidence type="ECO:0000256" key="17">
    <source>
        <dbReference type="ARBA" id="ARBA00031026"/>
    </source>
</evidence>
<dbReference type="Gene3D" id="3.30.465.10">
    <property type="match status" value="1"/>
</dbReference>
<comment type="pathway">
    <text evidence="4 19">Cell wall biogenesis; peptidoglycan biosynthesis.</text>
</comment>
<feature type="domain" description="FAD-binding PCMH-type" evidence="20">
    <location>
        <begin position="31"/>
        <end position="197"/>
    </location>
</feature>
<evidence type="ECO:0000256" key="4">
    <source>
        <dbReference type="ARBA" id="ARBA00004752"/>
    </source>
</evidence>
<dbReference type="SUPFAM" id="SSF56176">
    <property type="entry name" value="FAD-binding/transporter-associated domain-like"/>
    <property type="match status" value="1"/>
</dbReference>
<dbReference type="InterPro" id="IPR016167">
    <property type="entry name" value="FAD-bd_PCMH_sub1"/>
</dbReference>
<dbReference type="GO" id="GO:0071949">
    <property type="term" value="F:FAD binding"/>
    <property type="evidence" value="ECO:0007669"/>
    <property type="project" value="InterPro"/>
</dbReference>
<feature type="active site" description="Proton donor" evidence="19">
    <location>
        <position position="227"/>
    </location>
</feature>
<evidence type="ECO:0000256" key="2">
    <source>
        <dbReference type="ARBA" id="ARBA00003921"/>
    </source>
</evidence>
<comment type="subcellular location">
    <subcellularLocation>
        <location evidence="3 19">Cytoplasm</location>
    </subcellularLocation>
</comment>
<evidence type="ECO:0000256" key="19">
    <source>
        <dbReference type="HAMAP-Rule" id="MF_00037"/>
    </source>
</evidence>
<evidence type="ECO:0000256" key="13">
    <source>
        <dbReference type="ARBA" id="ARBA00022984"/>
    </source>
</evidence>
<dbReference type="PROSITE" id="PS51387">
    <property type="entry name" value="FAD_PCMH"/>
    <property type="match status" value="1"/>
</dbReference>
<dbReference type="InterPro" id="IPR011601">
    <property type="entry name" value="MurB_C"/>
</dbReference>
<dbReference type="GO" id="GO:0005829">
    <property type="term" value="C:cytosol"/>
    <property type="evidence" value="ECO:0007669"/>
    <property type="project" value="TreeGrafter"/>
</dbReference>
<dbReference type="InterPro" id="IPR006094">
    <property type="entry name" value="Oxid_FAD_bind_N"/>
</dbReference>
<keyword evidence="7 19" id="KW-0963">Cytoplasm</keyword>
<dbReference type="PANTHER" id="PTHR21071:SF4">
    <property type="entry name" value="UDP-N-ACETYLENOLPYRUVOYLGLUCOSAMINE REDUCTASE"/>
    <property type="match status" value="1"/>
</dbReference>
<evidence type="ECO:0000256" key="16">
    <source>
        <dbReference type="ARBA" id="ARBA00023316"/>
    </source>
</evidence>
<evidence type="ECO:0000256" key="6">
    <source>
        <dbReference type="ARBA" id="ARBA00015188"/>
    </source>
</evidence>
<evidence type="ECO:0000256" key="14">
    <source>
        <dbReference type="ARBA" id="ARBA00023002"/>
    </source>
</evidence>
<keyword evidence="8 19" id="KW-0132">Cell division</keyword>
<reference evidence="21" key="1">
    <citation type="journal article" date="2020" name="mSystems">
        <title>Genome- and Community-Level Interaction Insights into Carbon Utilization and Element Cycling Functions of Hydrothermarchaeota in Hydrothermal Sediment.</title>
        <authorList>
            <person name="Zhou Z."/>
            <person name="Liu Y."/>
            <person name="Xu W."/>
            <person name="Pan J."/>
            <person name="Luo Z.H."/>
            <person name="Li M."/>
        </authorList>
    </citation>
    <scope>NUCLEOTIDE SEQUENCE [LARGE SCALE GENOMIC DNA]</scope>
    <source>
        <strain evidence="21">SpSt-548</strain>
    </source>
</reference>
<keyword evidence="10 19" id="KW-0274">FAD</keyword>
<evidence type="ECO:0000256" key="9">
    <source>
        <dbReference type="ARBA" id="ARBA00022630"/>
    </source>
</evidence>
<protein>
    <recommendedName>
        <fullName evidence="6 19">UDP-N-acetylenolpyruvoylglucosamine reductase</fullName>
        <ecNumber evidence="5 19">1.3.1.98</ecNumber>
    </recommendedName>
    <alternativeName>
        <fullName evidence="17 19">UDP-N-acetylmuramate dehydrogenase</fullName>
    </alternativeName>
</protein>
<keyword evidence="12 19" id="KW-0133">Cell shape</keyword>
<dbReference type="InterPro" id="IPR036635">
    <property type="entry name" value="MurB_C_sf"/>
</dbReference>
<dbReference type="AlphaFoldDB" id="A0A7V4G7H5"/>
<comment type="similarity">
    <text evidence="19">Belongs to the MurB family.</text>
</comment>
<comment type="function">
    <text evidence="2 19">Cell wall formation.</text>
</comment>
<dbReference type="GO" id="GO:0071555">
    <property type="term" value="P:cell wall organization"/>
    <property type="evidence" value="ECO:0007669"/>
    <property type="project" value="UniProtKB-KW"/>
</dbReference>